<dbReference type="InterPro" id="IPR007078">
    <property type="entry name" value="Haem_export_protD_CcmD"/>
</dbReference>
<feature type="transmembrane region" description="Helical" evidence="12">
    <location>
        <begin position="12"/>
        <end position="35"/>
    </location>
</feature>
<sequence>MLDLDPGPYGFYIWTSYGVSAAALAWLTVSSLAFARRWRRRAESLESRAREGDGAGEDPS</sequence>
<evidence type="ECO:0000256" key="3">
    <source>
        <dbReference type="ARBA" id="ARBA00008741"/>
    </source>
</evidence>
<name>A0A2Z3I133_9CAUL</name>
<dbReference type="GO" id="GO:0017004">
    <property type="term" value="P:cytochrome complex assembly"/>
    <property type="evidence" value="ECO:0007669"/>
    <property type="project" value="UniProtKB-KW"/>
</dbReference>
<keyword evidence="7 12" id="KW-0997">Cell inner membrane</keyword>
<evidence type="ECO:0000256" key="1">
    <source>
        <dbReference type="ARBA" id="ARBA00002442"/>
    </source>
</evidence>
<dbReference type="EMBL" id="CP029479">
    <property type="protein sequence ID" value="AWM78659.1"/>
    <property type="molecule type" value="Genomic_DNA"/>
</dbReference>
<keyword evidence="6 12" id="KW-1003">Cell membrane</keyword>
<reference evidence="14" key="1">
    <citation type="submission" date="2018-05" db="EMBL/GenBank/DDBJ databases">
        <title>Genome sequencing of Phenylobacterium sp. HYN0004.</title>
        <authorList>
            <person name="Yi H."/>
            <person name="Baek C."/>
        </authorList>
    </citation>
    <scope>NUCLEOTIDE SEQUENCE [LARGE SCALE GENOMIC DNA]</scope>
    <source>
        <strain evidence="14">HYN0004</strain>
    </source>
</reference>
<evidence type="ECO:0000256" key="12">
    <source>
        <dbReference type="RuleBase" id="RU363101"/>
    </source>
</evidence>
<evidence type="ECO:0000256" key="11">
    <source>
        <dbReference type="ARBA" id="ARBA00023136"/>
    </source>
</evidence>
<gene>
    <name evidence="13" type="primary">ccmD</name>
    <name evidence="13" type="ORF">HYN04_00435</name>
</gene>
<dbReference type="RefSeq" id="WP_110451225.1">
    <property type="nucleotide sequence ID" value="NZ_CP029479.1"/>
</dbReference>
<accession>A0A2Z3I133</accession>
<proteinExistence type="inferred from homology"/>
<keyword evidence="11 12" id="KW-0472">Membrane</keyword>
<dbReference type="GO" id="GO:0005886">
    <property type="term" value="C:plasma membrane"/>
    <property type="evidence" value="ECO:0007669"/>
    <property type="project" value="UniProtKB-SubCell"/>
</dbReference>
<keyword evidence="8 12" id="KW-0812">Transmembrane</keyword>
<evidence type="ECO:0000256" key="9">
    <source>
        <dbReference type="ARBA" id="ARBA00022748"/>
    </source>
</evidence>
<evidence type="ECO:0000256" key="5">
    <source>
        <dbReference type="ARBA" id="ARBA00022448"/>
    </source>
</evidence>
<comment type="similarity">
    <text evidence="3 12">Belongs to the CcmD/CycX/HelD family.</text>
</comment>
<dbReference type="NCBIfam" id="TIGR03141">
    <property type="entry name" value="cytochro_ccmD"/>
    <property type="match status" value="1"/>
</dbReference>
<evidence type="ECO:0000256" key="2">
    <source>
        <dbReference type="ARBA" id="ARBA00004377"/>
    </source>
</evidence>
<organism evidence="13 14">
    <name type="scientific">Phenylobacterium parvum</name>
    <dbReference type="NCBI Taxonomy" id="2201350"/>
    <lineage>
        <taxon>Bacteria</taxon>
        <taxon>Pseudomonadati</taxon>
        <taxon>Pseudomonadota</taxon>
        <taxon>Alphaproteobacteria</taxon>
        <taxon>Caulobacterales</taxon>
        <taxon>Caulobacteraceae</taxon>
        <taxon>Phenylobacterium</taxon>
    </lineage>
</organism>
<dbReference type="KEGG" id="phb:HYN04_00435"/>
<evidence type="ECO:0000256" key="8">
    <source>
        <dbReference type="ARBA" id="ARBA00022692"/>
    </source>
</evidence>
<evidence type="ECO:0000256" key="7">
    <source>
        <dbReference type="ARBA" id="ARBA00022519"/>
    </source>
</evidence>
<comment type="function">
    <text evidence="1 12">Required for the export of heme to the periplasm for the biogenesis of c-type cytochromes.</text>
</comment>
<evidence type="ECO:0000256" key="6">
    <source>
        <dbReference type="ARBA" id="ARBA00022475"/>
    </source>
</evidence>
<keyword evidence="14" id="KW-1185">Reference proteome</keyword>
<protein>
    <recommendedName>
        <fullName evidence="4 12">Heme exporter protein D</fullName>
    </recommendedName>
</protein>
<dbReference type="Proteomes" id="UP000247763">
    <property type="component" value="Chromosome"/>
</dbReference>
<evidence type="ECO:0000256" key="10">
    <source>
        <dbReference type="ARBA" id="ARBA00022989"/>
    </source>
</evidence>
<keyword evidence="9 12" id="KW-0201">Cytochrome c-type biogenesis</keyword>
<keyword evidence="10 12" id="KW-1133">Transmembrane helix</keyword>
<evidence type="ECO:0000313" key="14">
    <source>
        <dbReference type="Proteomes" id="UP000247763"/>
    </source>
</evidence>
<dbReference type="GO" id="GO:0015886">
    <property type="term" value="P:heme transport"/>
    <property type="evidence" value="ECO:0007669"/>
    <property type="project" value="InterPro"/>
</dbReference>
<evidence type="ECO:0000313" key="13">
    <source>
        <dbReference type="EMBL" id="AWM78659.1"/>
    </source>
</evidence>
<keyword evidence="5 12" id="KW-0813">Transport</keyword>
<dbReference type="AlphaFoldDB" id="A0A2Z3I133"/>
<evidence type="ECO:0000256" key="4">
    <source>
        <dbReference type="ARBA" id="ARBA00016461"/>
    </source>
</evidence>
<dbReference type="Pfam" id="PF04995">
    <property type="entry name" value="CcmD"/>
    <property type="match status" value="1"/>
</dbReference>
<comment type="subcellular location">
    <subcellularLocation>
        <location evidence="2 12">Cell inner membrane</location>
        <topology evidence="2 12">Single-pass membrane protein</topology>
    </subcellularLocation>
</comment>